<feature type="region of interest" description="Disordered" evidence="1">
    <location>
        <begin position="127"/>
        <end position="155"/>
    </location>
</feature>
<evidence type="ECO:0000259" key="2">
    <source>
        <dbReference type="PROSITE" id="PS50800"/>
    </source>
</evidence>
<protein>
    <recommendedName>
        <fullName evidence="2">SAP domain-containing protein</fullName>
    </recommendedName>
</protein>
<accession>A0A8E2ANS7</accession>
<evidence type="ECO:0000313" key="3">
    <source>
        <dbReference type="EMBL" id="OCH85382.1"/>
    </source>
</evidence>
<dbReference type="InterPro" id="IPR003034">
    <property type="entry name" value="SAP_dom"/>
</dbReference>
<proteinExistence type="predicted"/>
<dbReference type="AlphaFoldDB" id="A0A8E2ANS7"/>
<keyword evidence="4" id="KW-1185">Reference proteome</keyword>
<evidence type="ECO:0000256" key="1">
    <source>
        <dbReference type="SAM" id="MobiDB-lite"/>
    </source>
</evidence>
<evidence type="ECO:0000313" key="4">
    <source>
        <dbReference type="Proteomes" id="UP000250043"/>
    </source>
</evidence>
<sequence length="155" mass="17049">MGSQMPWESLKAETMRAIHRDLGLPYQGRRDEMIERLREIEVNGLEAASEKEESEPESLPPRVRRKSSRALAADEPSPRRPSSSPQRKSVRGSAASVEVNIPATRKRRAARAVFDGIDVPATRLLKRRSLGGGADGVAIRGTKRGGRGRRGKGRS</sequence>
<feature type="compositionally biased region" description="Basic residues" evidence="1">
    <location>
        <begin position="141"/>
        <end position="155"/>
    </location>
</feature>
<organism evidence="3 4">
    <name type="scientific">Obba rivulosa</name>
    <dbReference type="NCBI Taxonomy" id="1052685"/>
    <lineage>
        <taxon>Eukaryota</taxon>
        <taxon>Fungi</taxon>
        <taxon>Dikarya</taxon>
        <taxon>Basidiomycota</taxon>
        <taxon>Agaricomycotina</taxon>
        <taxon>Agaricomycetes</taxon>
        <taxon>Polyporales</taxon>
        <taxon>Gelatoporiaceae</taxon>
        <taxon>Obba</taxon>
    </lineage>
</organism>
<feature type="region of interest" description="Disordered" evidence="1">
    <location>
        <begin position="44"/>
        <end position="107"/>
    </location>
</feature>
<dbReference type="OrthoDB" id="3892913at2759"/>
<dbReference type="EMBL" id="KV722587">
    <property type="protein sequence ID" value="OCH85382.1"/>
    <property type="molecule type" value="Genomic_DNA"/>
</dbReference>
<gene>
    <name evidence="3" type="ORF">OBBRIDRAFT_798226</name>
</gene>
<dbReference type="PROSITE" id="PS50800">
    <property type="entry name" value="SAP"/>
    <property type="match status" value="1"/>
</dbReference>
<dbReference type="Proteomes" id="UP000250043">
    <property type="component" value="Unassembled WGS sequence"/>
</dbReference>
<name>A0A8E2ANS7_9APHY</name>
<reference evidence="3 4" key="1">
    <citation type="submission" date="2016-07" db="EMBL/GenBank/DDBJ databases">
        <title>Draft genome of the white-rot fungus Obba rivulosa 3A-2.</title>
        <authorList>
            <consortium name="DOE Joint Genome Institute"/>
            <person name="Miettinen O."/>
            <person name="Riley R."/>
            <person name="Acob R."/>
            <person name="Barry K."/>
            <person name="Cullen D."/>
            <person name="De Vries R."/>
            <person name="Hainaut M."/>
            <person name="Hatakka A."/>
            <person name="Henrissat B."/>
            <person name="Hilden K."/>
            <person name="Kuo R."/>
            <person name="Labutti K."/>
            <person name="Lipzen A."/>
            <person name="Makela M.R."/>
            <person name="Sandor L."/>
            <person name="Spatafora J.W."/>
            <person name="Grigoriev I.V."/>
            <person name="Hibbett D.S."/>
        </authorList>
    </citation>
    <scope>NUCLEOTIDE SEQUENCE [LARGE SCALE GENOMIC DNA]</scope>
    <source>
        <strain evidence="3 4">3A-2</strain>
    </source>
</reference>
<feature type="domain" description="SAP" evidence="2">
    <location>
        <begin position="7"/>
        <end position="41"/>
    </location>
</feature>